<accession>A0A1G7CW86</accession>
<dbReference type="RefSeq" id="WP_092745608.1">
    <property type="nucleotide sequence ID" value="NZ_FMZC01000017.1"/>
</dbReference>
<dbReference type="Pfam" id="PF13602">
    <property type="entry name" value="ADH_zinc_N_2"/>
    <property type="match status" value="1"/>
</dbReference>
<dbReference type="OrthoDB" id="9785812at2"/>
<evidence type="ECO:0000256" key="4">
    <source>
        <dbReference type="ARBA" id="ARBA00022857"/>
    </source>
</evidence>
<dbReference type="Pfam" id="PF08240">
    <property type="entry name" value="ADH_N"/>
    <property type="match status" value="1"/>
</dbReference>
<dbReference type="Gene3D" id="3.90.180.10">
    <property type="entry name" value="Medium-chain alcohol dehydrogenases, catalytic domain"/>
    <property type="match status" value="1"/>
</dbReference>
<dbReference type="InterPro" id="IPR036291">
    <property type="entry name" value="NAD(P)-bd_dom_sf"/>
</dbReference>
<comment type="similarity">
    <text evidence="6">Belongs to the zinc-containing alcohol dehydrogenase family. Quinone oxidoreductase subfamily.</text>
</comment>
<evidence type="ECO:0000256" key="2">
    <source>
        <dbReference type="ARBA" id="ARBA00011881"/>
    </source>
</evidence>
<dbReference type="NCBIfam" id="TIGR02817">
    <property type="entry name" value="adh_fam_1"/>
    <property type="match status" value="1"/>
</dbReference>
<dbReference type="STRING" id="187868.SAMN05192589_11763"/>
<dbReference type="GO" id="GO:0016491">
    <property type="term" value="F:oxidoreductase activity"/>
    <property type="evidence" value="ECO:0007669"/>
    <property type="project" value="UniProtKB-KW"/>
</dbReference>
<evidence type="ECO:0000256" key="3">
    <source>
        <dbReference type="ARBA" id="ARBA00022490"/>
    </source>
</evidence>
<dbReference type="PANTHER" id="PTHR44154:SF1">
    <property type="entry name" value="QUINONE OXIDOREDUCTASE"/>
    <property type="match status" value="1"/>
</dbReference>
<keyword evidence="5" id="KW-0694">RNA-binding</keyword>
<keyword evidence="4" id="KW-0521">NADP</keyword>
<feature type="domain" description="Enoyl reductase (ER)" evidence="7">
    <location>
        <begin position="10"/>
        <end position="335"/>
    </location>
</feature>
<keyword evidence="9" id="KW-1185">Reference proteome</keyword>
<dbReference type="InterPro" id="IPR020843">
    <property type="entry name" value="ER"/>
</dbReference>
<dbReference type="PROSITE" id="PS01162">
    <property type="entry name" value="QOR_ZETA_CRYSTAL"/>
    <property type="match status" value="1"/>
</dbReference>
<evidence type="ECO:0000256" key="1">
    <source>
        <dbReference type="ARBA" id="ARBA00004496"/>
    </source>
</evidence>
<evidence type="ECO:0000313" key="8">
    <source>
        <dbReference type="EMBL" id="SDE43567.1"/>
    </source>
</evidence>
<gene>
    <name evidence="8" type="ORF">SAMN05192589_11763</name>
</gene>
<dbReference type="EMBL" id="FMZC01000017">
    <property type="protein sequence ID" value="SDE43567.1"/>
    <property type="molecule type" value="Genomic_DNA"/>
</dbReference>
<dbReference type="AlphaFoldDB" id="A0A1G7CW86"/>
<keyword evidence="6" id="KW-0560">Oxidoreductase</keyword>
<organism evidence="8 9">
    <name type="scientific">Paracidovorax valerianellae</name>
    <dbReference type="NCBI Taxonomy" id="187868"/>
    <lineage>
        <taxon>Bacteria</taxon>
        <taxon>Pseudomonadati</taxon>
        <taxon>Pseudomonadota</taxon>
        <taxon>Betaproteobacteria</taxon>
        <taxon>Burkholderiales</taxon>
        <taxon>Comamonadaceae</taxon>
        <taxon>Paracidovorax</taxon>
    </lineage>
</organism>
<dbReference type="GO" id="GO:0005737">
    <property type="term" value="C:cytoplasm"/>
    <property type="evidence" value="ECO:0007669"/>
    <property type="project" value="UniProtKB-SubCell"/>
</dbReference>
<comment type="subcellular location">
    <subcellularLocation>
        <location evidence="1">Cytoplasm</location>
    </subcellularLocation>
</comment>
<dbReference type="Proteomes" id="UP000198781">
    <property type="component" value="Unassembled WGS sequence"/>
</dbReference>
<dbReference type="SUPFAM" id="SSF50129">
    <property type="entry name" value="GroES-like"/>
    <property type="match status" value="1"/>
</dbReference>
<dbReference type="Gene3D" id="3.40.50.720">
    <property type="entry name" value="NAD(P)-binding Rossmann-like Domain"/>
    <property type="match status" value="1"/>
</dbReference>
<evidence type="ECO:0000313" key="9">
    <source>
        <dbReference type="Proteomes" id="UP000198781"/>
    </source>
</evidence>
<keyword evidence="3" id="KW-0963">Cytoplasm</keyword>
<dbReference type="SUPFAM" id="SSF51735">
    <property type="entry name" value="NAD(P)-binding Rossmann-fold domains"/>
    <property type="match status" value="1"/>
</dbReference>
<evidence type="ECO:0000256" key="6">
    <source>
        <dbReference type="RuleBase" id="RU364000"/>
    </source>
</evidence>
<keyword evidence="6" id="KW-0479">Metal-binding</keyword>
<reference evidence="8 9" key="1">
    <citation type="submission" date="2016-10" db="EMBL/GenBank/DDBJ databases">
        <authorList>
            <person name="de Groot N.N."/>
        </authorList>
    </citation>
    <scope>NUCLEOTIDE SEQUENCE [LARGE SCALE GENOMIC DNA]</scope>
    <source>
        <strain evidence="8 9">DSM 16619</strain>
    </source>
</reference>
<dbReference type="InterPro" id="IPR002364">
    <property type="entry name" value="Quin_OxRdtase/zeta-crystal_CS"/>
</dbReference>
<dbReference type="InterPro" id="IPR014182">
    <property type="entry name" value="ADH_Zn_typ-1"/>
</dbReference>
<proteinExistence type="inferred from homology"/>
<dbReference type="InterPro" id="IPR051603">
    <property type="entry name" value="Zinc-ADH_QOR/CCCR"/>
</dbReference>
<dbReference type="InterPro" id="IPR011032">
    <property type="entry name" value="GroES-like_sf"/>
</dbReference>
<dbReference type="SMART" id="SM00829">
    <property type="entry name" value="PKS_ER"/>
    <property type="match status" value="1"/>
</dbReference>
<dbReference type="InterPro" id="IPR013154">
    <property type="entry name" value="ADH-like_N"/>
</dbReference>
<name>A0A1G7CW86_9BURK</name>
<dbReference type="CDD" id="cd08252">
    <property type="entry name" value="AL_MDR"/>
    <property type="match status" value="1"/>
</dbReference>
<evidence type="ECO:0000256" key="5">
    <source>
        <dbReference type="ARBA" id="ARBA00022884"/>
    </source>
</evidence>
<keyword evidence="6" id="KW-0862">Zinc</keyword>
<protein>
    <recommendedName>
        <fullName evidence="6">Zinc-type alcohol dehydrogenase-like protein</fullName>
    </recommendedName>
</protein>
<comment type="subunit">
    <text evidence="2">Homotetramer.</text>
</comment>
<evidence type="ECO:0000259" key="7">
    <source>
        <dbReference type="SMART" id="SM00829"/>
    </source>
</evidence>
<dbReference type="PANTHER" id="PTHR44154">
    <property type="entry name" value="QUINONE OXIDOREDUCTASE"/>
    <property type="match status" value="1"/>
</dbReference>
<dbReference type="GO" id="GO:0008270">
    <property type="term" value="F:zinc ion binding"/>
    <property type="evidence" value="ECO:0007669"/>
    <property type="project" value="InterPro"/>
</dbReference>
<sequence length="338" mass="35778">MKAIGYHAPHAIDHPEALVDLDLPEPTPGKHDLLVRVQAVSVNPVDTKVRASAAPEAGSPKVLGWDAVGTVQALGSAVQGFAVGDRVYYAGAIDRPGANAELHAVDARIAAPAPATLSDAQAAAMPLTAITAWEILFDRLRIPAGDGAAAGQSLLVVGGAGGVGSILIQLARQLTGLRVIATASRPETRQWCLDMGAHDVIDHHQPLAPQLAALGLPQVDHVASLTHTPTYMAQYVECVRPQGQITVIDDMPSLDVMPLKRKSISLHWEMMFTRSLFGTPDLHRQGELLAEVARLLDAGRLRSTFTTDGGRIDAAHLRQAHALVESGRAMGKVVLQGF</sequence>
<dbReference type="GO" id="GO:0003723">
    <property type="term" value="F:RNA binding"/>
    <property type="evidence" value="ECO:0007669"/>
    <property type="project" value="UniProtKB-KW"/>
</dbReference>